<feature type="site" description="Electron transfer via tryptophanyl radical" evidence="7">
    <location>
        <position position="320"/>
    </location>
</feature>
<gene>
    <name evidence="10" type="ORF">DIS07_08885</name>
</gene>
<dbReference type="SUPFAM" id="SSF48173">
    <property type="entry name" value="Cryptochrome/photolyase FAD-binding domain"/>
    <property type="match status" value="1"/>
</dbReference>
<evidence type="ECO:0000256" key="1">
    <source>
        <dbReference type="ARBA" id="ARBA00005862"/>
    </source>
</evidence>
<dbReference type="RefSeq" id="WP_109404884.1">
    <property type="nucleotide sequence ID" value="NZ_QFFG01000003.1"/>
</dbReference>
<dbReference type="InterPro" id="IPR036155">
    <property type="entry name" value="Crypto/Photolyase_N_sf"/>
</dbReference>
<evidence type="ECO:0000313" key="10">
    <source>
        <dbReference type="EMBL" id="PWG05340.1"/>
    </source>
</evidence>
<feature type="site" description="Electron transfer via tryptophanyl radical" evidence="7">
    <location>
        <position position="373"/>
    </location>
</feature>
<evidence type="ECO:0000259" key="9">
    <source>
        <dbReference type="PROSITE" id="PS51645"/>
    </source>
</evidence>
<dbReference type="PROSITE" id="PS51645">
    <property type="entry name" value="PHR_CRY_ALPHA_BETA"/>
    <property type="match status" value="1"/>
</dbReference>
<dbReference type="Gene3D" id="3.40.50.620">
    <property type="entry name" value="HUPs"/>
    <property type="match status" value="1"/>
</dbReference>
<feature type="domain" description="Photolyase/cryptochrome alpha/beta" evidence="9">
    <location>
        <begin position="7"/>
        <end position="140"/>
    </location>
</feature>
<dbReference type="GO" id="GO:0000719">
    <property type="term" value="P:photoreactive repair"/>
    <property type="evidence" value="ECO:0007669"/>
    <property type="project" value="TreeGrafter"/>
</dbReference>
<dbReference type="NCBIfam" id="TIGR02765">
    <property type="entry name" value="crypto_DASH"/>
    <property type="match status" value="1"/>
</dbReference>
<evidence type="ECO:0000256" key="3">
    <source>
        <dbReference type="ARBA" id="ARBA00022630"/>
    </source>
</evidence>
<dbReference type="Pfam" id="PF00875">
    <property type="entry name" value="DNA_photolyase"/>
    <property type="match status" value="1"/>
</dbReference>
<reference evidence="10 11" key="1">
    <citation type="submission" date="2018-05" db="EMBL/GenBank/DDBJ databases">
        <title>Polaribacter aquimarinus sp. nov., isolated from sediment in a sediment of sea.</title>
        <authorList>
            <person name="Lu D."/>
        </authorList>
    </citation>
    <scope>NUCLEOTIDE SEQUENCE [LARGE SCALE GENOMIC DNA]</scope>
    <source>
        <strain evidence="10 11">ZY113</strain>
    </source>
</reference>
<protein>
    <recommendedName>
        <fullName evidence="2 8">Cryptochrome DASH</fullName>
    </recommendedName>
</protein>
<feature type="site" description="Electron transfer via tryptophanyl radical" evidence="7">
    <location>
        <position position="396"/>
    </location>
</feature>
<keyword evidence="3 6" id="KW-0285">Flavoprotein</keyword>
<dbReference type="GO" id="GO:0003684">
    <property type="term" value="F:damaged DNA binding"/>
    <property type="evidence" value="ECO:0007669"/>
    <property type="project" value="TreeGrafter"/>
</dbReference>
<evidence type="ECO:0000313" key="11">
    <source>
        <dbReference type="Proteomes" id="UP000245670"/>
    </source>
</evidence>
<dbReference type="Pfam" id="PF03441">
    <property type="entry name" value="FAD_binding_7"/>
    <property type="match status" value="1"/>
</dbReference>
<dbReference type="GO" id="GO:0003904">
    <property type="term" value="F:deoxyribodipyrimidine photo-lyase activity"/>
    <property type="evidence" value="ECO:0007669"/>
    <property type="project" value="TreeGrafter"/>
</dbReference>
<accession>A0A2U2JAI3</accession>
<keyword evidence="11" id="KW-1185">Reference proteome</keyword>
<dbReference type="Gene3D" id="1.10.579.10">
    <property type="entry name" value="DNA Cyclobutane Dipyrimidine Photolyase, subunit A, domain 3"/>
    <property type="match status" value="1"/>
</dbReference>
<dbReference type="AlphaFoldDB" id="A0A2U2JAI3"/>
<keyword evidence="4 6" id="KW-0274">FAD</keyword>
<evidence type="ECO:0000256" key="6">
    <source>
        <dbReference type="PIRSR" id="PIRSR602081-1"/>
    </source>
</evidence>
<dbReference type="InterPro" id="IPR036134">
    <property type="entry name" value="Crypto/Photolyase_FAD-like_sf"/>
</dbReference>
<dbReference type="InterPro" id="IPR014133">
    <property type="entry name" value="Cry_DASH"/>
</dbReference>
<dbReference type="InterPro" id="IPR002081">
    <property type="entry name" value="Cryptochrome/DNA_photolyase_1"/>
</dbReference>
<dbReference type="InterPro" id="IPR014729">
    <property type="entry name" value="Rossmann-like_a/b/a_fold"/>
</dbReference>
<comment type="function">
    <text evidence="8">May have a photoreceptor function.</text>
</comment>
<feature type="binding site" evidence="6">
    <location>
        <begin position="249"/>
        <end position="253"/>
    </location>
    <ligand>
        <name>FAD</name>
        <dbReference type="ChEBI" id="CHEBI:57692"/>
    </ligand>
</feature>
<dbReference type="PANTHER" id="PTHR11455:SF22">
    <property type="entry name" value="CRYPTOCHROME DASH"/>
    <property type="match status" value="1"/>
</dbReference>
<proteinExistence type="inferred from homology"/>
<dbReference type="OrthoDB" id="9772484at2"/>
<dbReference type="PRINTS" id="PR00147">
    <property type="entry name" value="DNAPHOTLYASE"/>
</dbReference>
<dbReference type="SUPFAM" id="SSF52425">
    <property type="entry name" value="Cryptochrome/photolyase, N-terminal domain"/>
    <property type="match status" value="1"/>
</dbReference>
<organism evidence="10 11">
    <name type="scientific">Polaribacter aquimarinus</name>
    <dbReference type="NCBI Taxonomy" id="2100726"/>
    <lineage>
        <taxon>Bacteria</taxon>
        <taxon>Pseudomonadati</taxon>
        <taxon>Bacteroidota</taxon>
        <taxon>Flavobacteriia</taxon>
        <taxon>Flavobacteriales</taxon>
        <taxon>Flavobacteriaceae</taxon>
    </lineage>
</organism>
<dbReference type="Gene3D" id="1.25.40.80">
    <property type="match status" value="1"/>
</dbReference>
<dbReference type="InterPro" id="IPR006050">
    <property type="entry name" value="DNA_photolyase_N"/>
</dbReference>
<feature type="binding site" evidence="6">
    <location>
        <begin position="386"/>
        <end position="388"/>
    </location>
    <ligand>
        <name>FAD</name>
        <dbReference type="ChEBI" id="CHEBI:57692"/>
    </ligand>
</feature>
<dbReference type="GO" id="GO:0071949">
    <property type="term" value="F:FAD binding"/>
    <property type="evidence" value="ECO:0007669"/>
    <property type="project" value="TreeGrafter"/>
</dbReference>
<keyword evidence="5 8" id="KW-0157">Chromophore</keyword>
<dbReference type="Proteomes" id="UP000245670">
    <property type="component" value="Unassembled WGS sequence"/>
</dbReference>
<evidence type="ECO:0000256" key="4">
    <source>
        <dbReference type="ARBA" id="ARBA00022827"/>
    </source>
</evidence>
<dbReference type="PANTHER" id="PTHR11455">
    <property type="entry name" value="CRYPTOCHROME"/>
    <property type="match status" value="1"/>
</dbReference>
<evidence type="ECO:0000256" key="2">
    <source>
        <dbReference type="ARBA" id="ARBA00017881"/>
    </source>
</evidence>
<comment type="cofactor">
    <cofactor evidence="6 8">
        <name>FAD</name>
        <dbReference type="ChEBI" id="CHEBI:57692"/>
    </cofactor>
    <text evidence="6 8">Binds 1 FAD per subunit.</text>
</comment>
<dbReference type="EMBL" id="QFFG01000003">
    <property type="protein sequence ID" value="PWG05340.1"/>
    <property type="molecule type" value="Genomic_DNA"/>
</dbReference>
<dbReference type="InterPro" id="IPR005101">
    <property type="entry name" value="Cryptochr/Photolyase_FAD-bd"/>
</dbReference>
<evidence type="ECO:0000256" key="8">
    <source>
        <dbReference type="RuleBase" id="RU367151"/>
    </source>
</evidence>
<evidence type="ECO:0000256" key="7">
    <source>
        <dbReference type="PIRSR" id="PIRSR602081-2"/>
    </source>
</evidence>
<comment type="cofactor">
    <cofactor evidence="8">
        <name>(6R)-5,10-methylene-5,6,7,8-tetrahydrofolate</name>
        <dbReference type="ChEBI" id="CHEBI:15636"/>
    </cofactor>
    <text evidence="8">Binds 1 5,10-methenyltetrahydrofolate (MTHF) per subunit.</text>
</comment>
<evidence type="ECO:0000256" key="5">
    <source>
        <dbReference type="ARBA" id="ARBA00022991"/>
    </source>
</evidence>
<feature type="binding site" evidence="6">
    <location>
        <position position="236"/>
    </location>
    <ligand>
        <name>FAD</name>
        <dbReference type="ChEBI" id="CHEBI:57692"/>
    </ligand>
</feature>
<comment type="similarity">
    <text evidence="1 8">Belongs to the DNA photolyase class-1 family.</text>
</comment>
<sequence>MQKKQEKIGLIWFRNNLRINDNTSLFKAIKNHKKIIAVFFFDPKLFEKDSFGFKKTEKFRAQFLLETVKELQRNLADINITLLTYFDAPENKIIEICNTYKVASIYTQKEWTKEEVDTNKLIKNKLSKSINFIEDFDQFLFHPNQVTNNFNNIPDVFTTFRKKIEKQVSVLPELISPNATAQNLIENSTTIPTLKDLGFDAFYSNSASAFTFAGGENSALERLDYYFFESKKVAFYKKTRNGLIGTDYSTKFSPWLANGSLSPRTIYWKIKEFEEKYGSNNSTYWVIFELIWRDYFKFISLKYSDKIFKIGGILDRDYHWNSDLEIIQKWINGETKDTFVNANMIELKETGWMSNRGRQNVASYFAKELLQDWRIGAAYFESLLIDYDVHSNYGNWMYVAGVGNDPRDRKFNTKLQAERYDSNHKFRKLWLEKTLF</sequence>
<comment type="caution">
    <text evidence="10">The sequence shown here is derived from an EMBL/GenBank/DDBJ whole genome shotgun (WGS) entry which is preliminary data.</text>
</comment>
<name>A0A2U2JAI3_9FLAO</name>